<gene>
    <name evidence="9" type="ORF">H8708_01835</name>
</gene>
<dbReference type="InterPro" id="IPR050256">
    <property type="entry name" value="Glycosyltransferase_2"/>
</dbReference>
<organism evidence="9 10">
    <name type="scientific">Enterocloster hominis</name>
    <name type="common">ex Liu et al. 2021</name>
    <dbReference type="NCBI Taxonomy" id="2763663"/>
    <lineage>
        <taxon>Bacteria</taxon>
        <taxon>Bacillati</taxon>
        <taxon>Bacillota</taxon>
        <taxon>Clostridia</taxon>
        <taxon>Lachnospirales</taxon>
        <taxon>Lachnospiraceae</taxon>
        <taxon>Enterocloster</taxon>
    </lineage>
</organism>
<protein>
    <submittedName>
        <fullName evidence="9">Glycosyltransferase family 2 protein</fullName>
    </submittedName>
</protein>
<dbReference type="PANTHER" id="PTHR48090:SF1">
    <property type="entry name" value="PROPHAGE BACTOPRENOL GLUCOSYL TRANSFERASE HOMOLOG"/>
    <property type="match status" value="1"/>
</dbReference>
<keyword evidence="3" id="KW-0808">Transferase</keyword>
<feature type="transmembrane region" description="Helical" evidence="7">
    <location>
        <begin position="233"/>
        <end position="254"/>
    </location>
</feature>
<keyword evidence="10" id="KW-1185">Reference proteome</keyword>
<sequence>MVKLLSVVVSVYNEELALREFYQETGAVLKALPSSWDYELLFVNDGSADRSLEILRELARRDDRVRVVEFSRNFGHEAAMIAGIDYARGDGIVCMDADLQHPPECLLEIVEKFDQGYEVISMVRMKNKTAGLVKNITSAAFYKLINHLSDVKFEPNASDFFAVSKAAADVLRNNYREKVRFLRGYVQSVGFNRTTIQYEARPRFAGESKYSLRSLFRFSINTILCFSDMPLKLGIYSGCAVAVFGLLMMAYTIWTWAKYGTPSGYATIVVLMSFMFAMLFVIVGIIGEYIAILFSELKDRPIYIVKSTENMESEEKVTKS</sequence>
<evidence type="ECO:0000313" key="10">
    <source>
        <dbReference type="Proteomes" id="UP000647491"/>
    </source>
</evidence>
<comment type="caution">
    <text evidence="9">The sequence shown here is derived from an EMBL/GenBank/DDBJ whole genome shotgun (WGS) entry which is preliminary data.</text>
</comment>
<reference evidence="9 10" key="1">
    <citation type="submission" date="2020-08" db="EMBL/GenBank/DDBJ databases">
        <title>Genome public.</title>
        <authorList>
            <person name="Liu C."/>
            <person name="Sun Q."/>
        </authorList>
    </citation>
    <scope>NUCLEOTIDE SEQUENCE [LARGE SCALE GENOMIC DNA]</scope>
    <source>
        <strain evidence="9 10">BX10</strain>
    </source>
</reference>
<comment type="subcellular location">
    <subcellularLocation>
        <location evidence="1">Membrane</location>
        <topology evidence="1">Multi-pass membrane protein</topology>
    </subcellularLocation>
</comment>
<dbReference type="Pfam" id="PF00535">
    <property type="entry name" value="Glycos_transf_2"/>
    <property type="match status" value="1"/>
</dbReference>
<dbReference type="PANTHER" id="PTHR48090">
    <property type="entry name" value="UNDECAPRENYL-PHOSPHATE 4-DEOXY-4-FORMAMIDO-L-ARABINOSE TRANSFERASE-RELATED"/>
    <property type="match status" value="1"/>
</dbReference>
<dbReference type="RefSeq" id="WP_158359058.1">
    <property type="nucleotide sequence ID" value="NZ_JACRTJ010000005.1"/>
</dbReference>
<proteinExistence type="predicted"/>
<feature type="domain" description="Glycosyltransferase 2-like" evidence="8">
    <location>
        <begin position="6"/>
        <end position="148"/>
    </location>
</feature>
<evidence type="ECO:0000256" key="1">
    <source>
        <dbReference type="ARBA" id="ARBA00004141"/>
    </source>
</evidence>
<keyword evidence="2" id="KW-0328">Glycosyltransferase</keyword>
<evidence type="ECO:0000256" key="2">
    <source>
        <dbReference type="ARBA" id="ARBA00022676"/>
    </source>
</evidence>
<dbReference type="EMBL" id="JACRTJ010000005">
    <property type="protein sequence ID" value="MBC8597977.1"/>
    <property type="molecule type" value="Genomic_DNA"/>
</dbReference>
<dbReference type="Gene3D" id="3.90.550.10">
    <property type="entry name" value="Spore Coat Polysaccharide Biosynthesis Protein SpsA, Chain A"/>
    <property type="match status" value="1"/>
</dbReference>
<dbReference type="Proteomes" id="UP000647491">
    <property type="component" value="Unassembled WGS sequence"/>
</dbReference>
<name>A0ABR7NPC9_9FIRM</name>
<evidence type="ECO:0000256" key="6">
    <source>
        <dbReference type="ARBA" id="ARBA00023136"/>
    </source>
</evidence>
<keyword evidence="4 7" id="KW-0812">Transmembrane</keyword>
<evidence type="ECO:0000256" key="5">
    <source>
        <dbReference type="ARBA" id="ARBA00022989"/>
    </source>
</evidence>
<evidence type="ECO:0000256" key="3">
    <source>
        <dbReference type="ARBA" id="ARBA00022679"/>
    </source>
</evidence>
<dbReference type="InterPro" id="IPR029044">
    <property type="entry name" value="Nucleotide-diphossugar_trans"/>
</dbReference>
<accession>A0ABR7NPC9</accession>
<dbReference type="InterPro" id="IPR001173">
    <property type="entry name" value="Glyco_trans_2-like"/>
</dbReference>
<feature type="transmembrane region" description="Helical" evidence="7">
    <location>
        <begin position="266"/>
        <end position="294"/>
    </location>
</feature>
<evidence type="ECO:0000313" key="9">
    <source>
        <dbReference type="EMBL" id="MBC8597977.1"/>
    </source>
</evidence>
<evidence type="ECO:0000256" key="4">
    <source>
        <dbReference type="ARBA" id="ARBA00022692"/>
    </source>
</evidence>
<dbReference type="SUPFAM" id="SSF53448">
    <property type="entry name" value="Nucleotide-diphospho-sugar transferases"/>
    <property type="match status" value="1"/>
</dbReference>
<keyword evidence="5 7" id="KW-1133">Transmembrane helix</keyword>
<dbReference type="CDD" id="cd04187">
    <property type="entry name" value="DPM1_like_bac"/>
    <property type="match status" value="1"/>
</dbReference>
<evidence type="ECO:0000256" key="7">
    <source>
        <dbReference type="SAM" id="Phobius"/>
    </source>
</evidence>
<keyword evidence="6 7" id="KW-0472">Membrane</keyword>
<evidence type="ECO:0000259" key="8">
    <source>
        <dbReference type="Pfam" id="PF00535"/>
    </source>
</evidence>